<reference evidence="4 5" key="1">
    <citation type="submission" date="2014-02" db="EMBL/GenBank/DDBJ databases">
        <title>Single nucleus genome sequencing reveals high similarity among nuclei of an endomycorrhizal fungus.</title>
        <authorList>
            <person name="Lin K."/>
            <person name="Geurts R."/>
            <person name="Zhang Z."/>
            <person name="Limpens E."/>
            <person name="Saunders D.G."/>
            <person name="Mu D."/>
            <person name="Pang E."/>
            <person name="Cao H."/>
            <person name="Cha H."/>
            <person name="Lin T."/>
            <person name="Zhou Q."/>
            <person name="Shang Y."/>
            <person name="Li Y."/>
            <person name="Ivanov S."/>
            <person name="Sharma T."/>
            <person name="Velzen R.V."/>
            <person name="Ruijter N.D."/>
            <person name="Aanen D.K."/>
            <person name="Win J."/>
            <person name="Kamoun S."/>
            <person name="Bisseling T."/>
            <person name="Huang S."/>
        </authorList>
    </citation>
    <scope>NUCLEOTIDE SEQUENCE [LARGE SCALE GENOMIC DNA]</scope>
    <source>
        <strain evidence="4">DAOM 197198w</strain>
        <strain evidence="5">DAOM197198w</strain>
    </source>
</reference>
<evidence type="ECO:0000313" key="3">
    <source>
        <dbReference type="EMBL" id="EXX74373.1"/>
    </source>
</evidence>
<dbReference type="EMBL" id="JEMT01012935">
    <property type="protein sequence ID" value="EXX74387.1"/>
    <property type="molecule type" value="Genomic_DNA"/>
</dbReference>
<feature type="compositionally biased region" description="Polar residues" evidence="2">
    <location>
        <begin position="42"/>
        <end position="55"/>
    </location>
</feature>
<evidence type="ECO:0000313" key="5">
    <source>
        <dbReference type="Proteomes" id="UP000022910"/>
    </source>
</evidence>
<gene>
    <name evidence="4" type="ORF">RirG_051550</name>
    <name evidence="3" type="ORF">RirG_051700</name>
</gene>
<protein>
    <submittedName>
        <fullName evidence="4">Uncharacterized protein</fullName>
    </submittedName>
</protein>
<name>A0A015JXW9_RHIIW</name>
<sequence length="354" mass="42249">MDRINDFSKSFSSPSTPSGQQFFITFNDNSSNNSNSIPKNNVPRNNDVPKNNVQTPPMIKVNAPFSSTSSTTISVRRIKTPGQNNVIRKQETVSGTQTTHFRKSTHRLELVSSRMRLQQQQLQQLQQQQKQQQKQQQLQQQQQQQQQQQLQQQLHQQQLQQQLHQHQMQQQLQQQQLQHQLQQQLQQQQQQQQQQQKQQQHQQQHQQQQQKLQQQQQKQMTSISQQSVVPKKLYEEFDPKKADLVLLKYTKEMLKKYIEEEPSGILRNGECTWSETEPYIREVHFPKFRKYLNDRGIQAQDIIISKCLKDLHISRRDLWNKKQRKLRELRSKEQFDNVEAQSPRSDGYVPFKRK</sequence>
<accession>A0A015JXW9</accession>
<dbReference type="HOGENOM" id="CLU_783345_0_0_1"/>
<feature type="compositionally biased region" description="Low complexity" evidence="2">
    <location>
        <begin position="7"/>
        <end position="41"/>
    </location>
</feature>
<keyword evidence="5" id="KW-1185">Reference proteome</keyword>
<evidence type="ECO:0000256" key="1">
    <source>
        <dbReference type="SAM" id="Coils"/>
    </source>
</evidence>
<feature type="region of interest" description="Disordered" evidence="2">
    <location>
        <begin position="1"/>
        <end position="73"/>
    </location>
</feature>
<dbReference type="OrthoDB" id="2447629at2759"/>
<dbReference type="STRING" id="1432141.A0A015JXW9"/>
<dbReference type="AlphaFoldDB" id="A0A015JXW9"/>
<dbReference type="Proteomes" id="UP000022910">
    <property type="component" value="Unassembled WGS sequence"/>
</dbReference>
<evidence type="ECO:0000256" key="2">
    <source>
        <dbReference type="SAM" id="MobiDB-lite"/>
    </source>
</evidence>
<feature type="coiled-coil region" evidence="1">
    <location>
        <begin position="108"/>
        <end position="218"/>
    </location>
</feature>
<organism evidence="4 5">
    <name type="scientific">Rhizophagus irregularis (strain DAOM 197198w)</name>
    <name type="common">Glomus intraradices</name>
    <dbReference type="NCBI Taxonomy" id="1432141"/>
    <lineage>
        <taxon>Eukaryota</taxon>
        <taxon>Fungi</taxon>
        <taxon>Fungi incertae sedis</taxon>
        <taxon>Mucoromycota</taxon>
        <taxon>Glomeromycotina</taxon>
        <taxon>Glomeromycetes</taxon>
        <taxon>Glomerales</taxon>
        <taxon>Glomeraceae</taxon>
        <taxon>Rhizophagus</taxon>
    </lineage>
</organism>
<feature type="region of interest" description="Disordered" evidence="2">
    <location>
        <begin position="335"/>
        <end position="354"/>
    </location>
</feature>
<evidence type="ECO:0000313" key="4">
    <source>
        <dbReference type="EMBL" id="EXX74387.1"/>
    </source>
</evidence>
<dbReference type="EMBL" id="JEMT01012944">
    <property type="protein sequence ID" value="EXX74373.1"/>
    <property type="molecule type" value="Genomic_DNA"/>
</dbReference>
<comment type="caution">
    <text evidence="4">The sequence shown here is derived from an EMBL/GenBank/DDBJ whole genome shotgun (WGS) entry which is preliminary data.</text>
</comment>
<keyword evidence="1" id="KW-0175">Coiled coil</keyword>
<proteinExistence type="predicted"/>